<gene>
    <name evidence="1" type="ORF">RO3G_02270</name>
</gene>
<protein>
    <submittedName>
        <fullName evidence="1">Uncharacterized protein</fullName>
    </submittedName>
</protein>
<accession>I1BMY6</accession>
<dbReference type="InParanoid" id="I1BMY6"/>
<sequence length="79" mass="9620">MLYETRMYIYQNGLVNEEQVLKLNYVKTNYTEENLRKCKRKMKDFGNVEVCYNIKPTEPVLVSIERIHEKPQLYHLYSE</sequence>
<reference evidence="1 2" key="1">
    <citation type="journal article" date="2009" name="PLoS Genet.">
        <title>Genomic analysis of the basal lineage fungus Rhizopus oryzae reveals a whole-genome duplication.</title>
        <authorList>
            <person name="Ma L.-J."/>
            <person name="Ibrahim A.S."/>
            <person name="Skory C."/>
            <person name="Grabherr M.G."/>
            <person name="Burger G."/>
            <person name="Butler M."/>
            <person name="Elias M."/>
            <person name="Idnurm A."/>
            <person name="Lang B.F."/>
            <person name="Sone T."/>
            <person name="Abe A."/>
            <person name="Calvo S.E."/>
            <person name="Corrochano L.M."/>
            <person name="Engels R."/>
            <person name="Fu J."/>
            <person name="Hansberg W."/>
            <person name="Kim J.-M."/>
            <person name="Kodira C.D."/>
            <person name="Koehrsen M.J."/>
            <person name="Liu B."/>
            <person name="Miranda-Saavedra D."/>
            <person name="O'Leary S."/>
            <person name="Ortiz-Castellanos L."/>
            <person name="Poulter R."/>
            <person name="Rodriguez-Romero J."/>
            <person name="Ruiz-Herrera J."/>
            <person name="Shen Y.-Q."/>
            <person name="Zeng Q."/>
            <person name="Galagan J."/>
            <person name="Birren B.W."/>
            <person name="Cuomo C.A."/>
            <person name="Wickes B.L."/>
        </authorList>
    </citation>
    <scope>NUCLEOTIDE SEQUENCE [LARGE SCALE GENOMIC DNA]</scope>
    <source>
        <strain evidence="2">RA 99-880 / ATCC MYA-4621 / FGSC 9543 / NRRL 43880</strain>
    </source>
</reference>
<proteinExistence type="predicted"/>
<dbReference type="VEuPathDB" id="FungiDB:RO3G_02270"/>
<dbReference type="GeneID" id="93609242"/>
<name>I1BMY6_RHIO9</name>
<dbReference type="OrthoDB" id="2232825at2759"/>
<evidence type="ECO:0000313" key="1">
    <source>
        <dbReference type="EMBL" id="EIE77566.1"/>
    </source>
</evidence>
<dbReference type="AlphaFoldDB" id="I1BMY6"/>
<dbReference type="RefSeq" id="XP_067512962.1">
    <property type="nucleotide sequence ID" value="XM_067656861.1"/>
</dbReference>
<dbReference type="Proteomes" id="UP000009138">
    <property type="component" value="Unassembled WGS sequence"/>
</dbReference>
<keyword evidence="2" id="KW-1185">Reference proteome</keyword>
<dbReference type="EMBL" id="CH476733">
    <property type="protein sequence ID" value="EIE77566.1"/>
    <property type="molecule type" value="Genomic_DNA"/>
</dbReference>
<organism evidence="1 2">
    <name type="scientific">Rhizopus delemar (strain RA 99-880 / ATCC MYA-4621 / FGSC 9543 / NRRL 43880)</name>
    <name type="common">Mucormycosis agent</name>
    <name type="synonym">Rhizopus arrhizus var. delemar</name>
    <dbReference type="NCBI Taxonomy" id="246409"/>
    <lineage>
        <taxon>Eukaryota</taxon>
        <taxon>Fungi</taxon>
        <taxon>Fungi incertae sedis</taxon>
        <taxon>Mucoromycota</taxon>
        <taxon>Mucoromycotina</taxon>
        <taxon>Mucoromycetes</taxon>
        <taxon>Mucorales</taxon>
        <taxon>Mucorineae</taxon>
        <taxon>Rhizopodaceae</taxon>
        <taxon>Rhizopus</taxon>
    </lineage>
</organism>
<evidence type="ECO:0000313" key="2">
    <source>
        <dbReference type="Proteomes" id="UP000009138"/>
    </source>
</evidence>